<proteinExistence type="predicted"/>
<dbReference type="Proteomes" id="UP000191408">
    <property type="component" value="Unassembled WGS sequence"/>
</dbReference>
<comment type="caution">
    <text evidence="2">The sequence shown here is derived from an EMBL/GenBank/DDBJ whole genome shotgun (WGS) entry which is preliminary data.</text>
</comment>
<protein>
    <recommendedName>
        <fullName evidence="1">DUF7580 domain-containing protein</fullName>
    </recommendedName>
</protein>
<dbReference type="PANTHER" id="PTHR35186:SF4">
    <property type="entry name" value="PRION-INHIBITION AND PROPAGATION HELO DOMAIN-CONTAINING PROTEIN"/>
    <property type="match status" value="1"/>
</dbReference>
<dbReference type="OrthoDB" id="3565018at2759"/>
<gene>
    <name evidence="2" type="ORF">PENPOL_c010G04163</name>
</gene>
<keyword evidence="3" id="KW-1185">Reference proteome</keyword>
<dbReference type="EMBL" id="MDYM01000010">
    <property type="protein sequence ID" value="OQD62971.1"/>
    <property type="molecule type" value="Genomic_DNA"/>
</dbReference>
<dbReference type="Pfam" id="PF24476">
    <property type="entry name" value="DUF7580"/>
    <property type="match status" value="1"/>
</dbReference>
<dbReference type="AlphaFoldDB" id="A0A1V6NE69"/>
<name>A0A1V6NE69_PENPO</name>
<dbReference type="STRING" id="60169.A0A1V6NE69"/>
<evidence type="ECO:0000313" key="2">
    <source>
        <dbReference type="EMBL" id="OQD62971.1"/>
    </source>
</evidence>
<dbReference type="PANTHER" id="PTHR35186">
    <property type="entry name" value="ANK_REP_REGION DOMAIN-CONTAINING PROTEIN"/>
    <property type="match status" value="1"/>
</dbReference>
<sequence>MVTGIEATGVALAILPLVVNQLDNYARGLEKIKSFRRYKWQLEDFSSGLSAQYAMMVNTLEHSLEGVVDDHDQRSDLIKNPRGAGWKDAVFQNRLIQKLGRDIVPFTGTVRALCRLLEDLSHKLGLEAGDYCSAISVNPLGALKFRRIFNAAIYEDLLDKIDKTNQILKTISEQSQHREKFPKKPARRRITLKRYGEKRAHAKALYGIIGKGQKCGKCLSQDAHFVALQLKREYMDSTDDTHLAPQPTSFYMIASPPENCSSTKDKRRWHEIKVQTDRTSQASLLRCTSGDCNPGLQSSGRESKVRFELPKTKCVEKVQSTPTTLGASSDGLCSAFDQVNVTLPSSSESIDYIFGNKTIEAGYYISLVRTIQDEMHLRSLQETLIGSPSTPDSPIQSPEELSRRDRLYLATLLACSLLELHGTWLQHHWGTKDIFFLRGKGSQHSQYERPYLLRTGLHVPESDANGSSYRVPDGQESSRNSNKTLFPLALALIELSLGKAISTLRRPEDGEASEDMSMLNTVTRLLRTVYWESGSNYGDVVKECLYWSRSKGDGFEDPYFDESVFDTIVAPLLKDYDYFEGLSLRN</sequence>
<feature type="domain" description="DUF7580" evidence="1">
    <location>
        <begin position="196"/>
        <end position="577"/>
    </location>
</feature>
<reference evidence="3" key="1">
    <citation type="journal article" date="2017" name="Nat. Microbiol.">
        <title>Global analysis of biosynthetic gene clusters reveals vast potential of secondary metabolite production in Penicillium species.</title>
        <authorList>
            <person name="Nielsen J.C."/>
            <person name="Grijseels S."/>
            <person name="Prigent S."/>
            <person name="Ji B."/>
            <person name="Dainat J."/>
            <person name="Nielsen K.F."/>
            <person name="Frisvad J.C."/>
            <person name="Workman M."/>
            <person name="Nielsen J."/>
        </authorList>
    </citation>
    <scope>NUCLEOTIDE SEQUENCE [LARGE SCALE GENOMIC DNA]</scope>
    <source>
        <strain evidence="3">IBT 4502</strain>
    </source>
</reference>
<dbReference type="InterPro" id="IPR056002">
    <property type="entry name" value="DUF7580"/>
</dbReference>
<organism evidence="2 3">
    <name type="scientific">Penicillium polonicum</name>
    <dbReference type="NCBI Taxonomy" id="60169"/>
    <lineage>
        <taxon>Eukaryota</taxon>
        <taxon>Fungi</taxon>
        <taxon>Dikarya</taxon>
        <taxon>Ascomycota</taxon>
        <taxon>Pezizomycotina</taxon>
        <taxon>Eurotiomycetes</taxon>
        <taxon>Eurotiomycetidae</taxon>
        <taxon>Eurotiales</taxon>
        <taxon>Aspergillaceae</taxon>
        <taxon>Penicillium</taxon>
    </lineage>
</organism>
<evidence type="ECO:0000313" key="3">
    <source>
        <dbReference type="Proteomes" id="UP000191408"/>
    </source>
</evidence>
<evidence type="ECO:0000259" key="1">
    <source>
        <dbReference type="Pfam" id="PF24476"/>
    </source>
</evidence>
<accession>A0A1V6NE69</accession>